<reference evidence="1 2" key="1">
    <citation type="journal article" date="2014" name="PLoS Genet.">
        <title>The Genome of Spironucleus salmonicida Highlights a Fish Pathogen Adapted to Fluctuating Environments.</title>
        <authorList>
            <person name="Xu F."/>
            <person name="Jerlstrom-Hultqvist J."/>
            <person name="Einarsson E."/>
            <person name="Astvaldsson A."/>
            <person name="Svard S.G."/>
            <person name="Andersson J.O."/>
        </authorList>
    </citation>
    <scope>NUCLEOTIDE SEQUENCE</scope>
    <source>
        <strain evidence="2">ATCC 50377</strain>
    </source>
</reference>
<organism evidence="1">
    <name type="scientific">Spironucleus salmonicida</name>
    <dbReference type="NCBI Taxonomy" id="348837"/>
    <lineage>
        <taxon>Eukaryota</taxon>
        <taxon>Metamonada</taxon>
        <taxon>Diplomonadida</taxon>
        <taxon>Hexamitidae</taxon>
        <taxon>Hexamitinae</taxon>
        <taxon>Spironucleus</taxon>
    </lineage>
</organism>
<dbReference type="EMBL" id="AUWU02000004">
    <property type="protein sequence ID" value="KAH0574003.1"/>
    <property type="molecule type" value="Genomic_DNA"/>
</dbReference>
<dbReference type="EMBL" id="KI545993">
    <property type="protein sequence ID" value="EST48331.1"/>
    <property type="molecule type" value="Genomic_DNA"/>
</dbReference>
<name>V6LX85_9EUKA</name>
<proteinExistence type="predicted"/>
<dbReference type="VEuPathDB" id="GiardiaDB:SS50377_23938"/>
<evidence type="ECO:0000313" key="1">
    <source>
        <dbReference type="EMBL" id="EST48331.1"/>
    </source>
</evidence>
<gene>
    <name evidence="1" type="ORF">SS50377_11535</name>
    <name evidence="2" type="ORF">SS50377_23938</name>
</gene>
<evidence type="ECO:0000313" key="2">
    <source>
        <dbReference type="EMBL" id="KAH0574003.1"/>
    </source>
</evidence>
<sequence>MEAFIQLNYFSADQPQTLKLDTYFKSCIDSTFELFPFFSALETAQMQRTTGLIPENHPELPLPFQSLHFDQDTPKQHLLDRFFEERDEQQVCFEMQFQQLNEANSQLSQQQLLRLARAAFAGTPTDLAGHILKFYSALILAKNELEARYEAIKAYLTTFLTYLASHSVSFPADFETLFRTNFVCFPRNLVIHLASKIAQAALDPLTAIDLLETLPNFKIELAETYFFVAEMRPKAAALVAELLGNALYGDSGRQSLLRTLQGEISGDFVHFEQAAALDPQNARAHRDMGSFYLTNYQQKETDIPQQKKLIQSAICAFTRAYEIDPADVACRENLGQLLLLTRQNLGLCQRIFESLDAENQQNSKIQQNLAMCAYATGDKKQALELYFQALKSDSGVDLSINYQMLLLASETRELEPAKVHYVLSSLINRFNLHLQKNSWKSDTEKVTYAMNFMWHVTKPVVGLLNELLSAVEASASDQKRRAQPISQLLDSYLEFVRKFAGTQAGDECVLSFVQVKNRVDAVKK</sequence>
<dbReference type="AlphaFoldDB" id="V6LX85"/>
<evidence type="ECO:0008006" key="4">
    <source>
        <dbReference type="Google" id="ProtNLM"/>
    </source>
</evidence>
<reference evidence="2" key="2">
    <citation type="submission" date="2020-12" db="EMBL/GenBank/DDBJ databases">
        <title>New Spironucleus salmonicida genome in near-complete chromosomes.</title>
        <authorList>
            <person name="Xu F."/>
            <person name="Kurt Z."/>
            <person name="Jimenez-Gonzalez A."/>
            <person name="Astvaldsson A."/>
            <person name="Andersson J.O."/>
            <person name="Svard S.G."/>
        </authorList>
    </citation>
    <scope>NUCLEOTIDE SEQUENCE</scope>
    <source>
        <strain evidence="2">ATCC 50377</strain>
    </source>
</reference>
<accession>V6LX85</accession>
<dbReference type="Gene3D" id="1.25.40.10">
    <property type="entry name" value="Tetratricopeptide repeat domain"/>
    <property type="match status" value="1"/>
</dbReference>
<keyword evidence="3" id="KW-1185">Reference proteome</keyword>
<evidence type="ECO:0000313" key="3">
    <source>
        <dbReference type="Proteomes" id="UP000018208"/>
    </source>
</evidence>
<dbReference type="Proteomes" id="UP000018208">
    <property type="component" value="Unassembled WGS sequence"/>
</dbReference>
<dbReference type="InterPro" id="IPR011990">
    <property type="entry name" value="TPR-like_helical_dom_sf"/>
</dbReference>
<dbReference type="SUPFAM" id="SSF48452">
    <property type="entry name" value="TPR-like"/>
    <property type="match status" value="1"/>
</dbReference>
<protein>
    <recommendedName>
        <fullName evidence="4">Tetratricopeptide repeat protein</fullName>
    </recommendedName>
</protein>